<keyword evidence="4" id="KW-0067">ATP-binding</keyword>
<dbReference type="InterPro" id="IPR050683">
    <property type="entry name" value="Bact_Polysacc_Export_ATP-bd"/>
</dbReference>
<dbReference type="PANTHER" id="PTHR46743:SF2">
    <property type="entry name" value="TEICHOIC ACIDS EXPORT ATP-BINDING PROTEIN TAGH"/>
    <property type="match status" value="1"/>
</dbReference>
<dbReference type="GO" id="GO:0016887">
    <property type="term" value="F:ATP hydrolysis activity"/>
    <property type="evidence" value="ECO:0007669"/>
    <property type="project" value="InterPro"/>
</dbReference>
<dbReference type="InterPro" id="IPR003593">
    <property type="entry name" value="AAA+_ATPase"/>
</dbReference>
<dbReference type="CDD" id="cd03220">
    <property type="entry name" value="ABC_KpsT_Wzt"/>
    <property type="match status" value="1"/>
</dbReference>
<dbReference type="PANTHER" id="PTHR46743">
    <property type="entry name" value="TEICHOIC ACIDS EXPORT ATP-BINDING PROTEIN TAGH"/>
    <property type="match status" value="1"/>
</dbReference>
<evidence type="ECO:0000256" key="1">
    <source>
        <dbReference type="ARBA" id="ARBA00005417"/>
    </source>
</evidence>
<accession>A0A2S7SVV8</accession>
<dbReference type="InterPro" id="IPR015860">
    <property type="entry name" value="ABC_transpr_TagH-like"/>
</dbReference>
<dbReference type="OrthoDB" id="9785229at2"/>
<dbReference type="Proteomes" id="UP000239872">
    <property type="component" value="Unassembled WGS sequence"/>
</dbReference>
<dbReference type="EMBL" id="PPSL01000003">
    <property type="protein sequence ID" value="PQJ10751.1"/>
    <property type="molecule type" value="Genomic_DNA"/>
</dbReference>
<evidence type="ECO:0000256" key="2">
    <source>
        <dbReference type="ARBA" id="ARBA00022448"/>
    </source>
</evidence>
<evidence type="ECO:0000256" key="4">
    <source>
        <dbReference type="ARBA" id="ARBA00022840"/>
    </source>
</evidence>
<feature type="domain" description="ABC transporter" evidence="5">
    <location>
        <begin position="35"/>
        <end position="262"/>
    </location>
</feature>
<evidence type="ECO:0000313" key="6">
    <source>
        <dbReference type="EMBL" id="PQJ10751.1"/>
    </source>
</evidence>
<keyword evidence="2" id="KW-0813">Transport</keyword>
<gene>
    <name evidence="6" type="ORF">CJD36_012330</name>
</gene>
<dbReference type="SUPFAM" id="SSF52540">
    <property type="entry name" value="P-loop containing nucleoside triphosphate hydrolases"/>
    <property type="match status" value="1"/>
</dbReference>
<evidence type="ECO:0000256" key="3">
    <source>
        <dbReference type="ARBA" id="ARBA00022741"/>
    </source>
</evidence>
<reference evidence="6 7" key="1">
    <citation type="submission" date="2018-01" db="EMBL/GenBank/DDBJ databases">
        <title>A novel member of the phylum Bacteroidetes isolated from glacier ice.</title>
        <authorList>
            <person name="Liu Q."/>
            <person name="Xin Y.-H."/>
        </authorList>
    </citation>
    <scope>NUCLEOTIDE SEQUENCE [LARGE SCALE GENOMIC DNA]</scope>
    <source>
        <strain evidence="6 7">RB1R16</strain>
    </source>
</reference>
<dbReference type="SMART" id="SM00382">
    <property type="entry name" value="AAA"/>
    <property type="match status" value="1"/>
</dbReference>
<dbReference type="GO" id="GO:0140359">
    <property type="term" value="F:ABC-type transporter activity"/>
    <property type="evidence" value="ECO:0007669"/>
    <property type="project" value="InterPro"/>
</dbReference>
<dbReference type="InterPro" id="IPR027417">
    <property type="entry name" value="P-loop_NTPase"/>
</dbReference>
<name>A0A2S7SVV8_9BACT</name>
<sequence>MGDVVIKVDQLSKRYIIDHEQQGGSQGSLRDKLATKAKNIFKQQGASAARREEIIVLNDLSFEVEQGRRVGIIGSNGAGKSTLLKILSKITEPSSGTVETAGRVVSLLEVGTGFHPELTGRENIFLNGVILGMSRAAIRKKFDQIVAFSEIGQFLDTPVKRYSSGMYMRLAFAVAAHLEPEILIVDEVLAVGDSQFQKKCLAKMDEISKDDGITVLFVSHNLEAVRSFCDTGIFLNKGTLISAGSIDDVVDDYARMYNKSSKELIPNTANAIYFNSIVPNKSNYYFEEPMTLTCGIVADKAYPKYIIGISISDRLDHKVGTTLIYSKEPLKAGANNITLKIPLTTIVPGAYTFTLAIALDESLHNLDVVFNYPELNILSDNHNQQLFARWSQSWGGNLLSGTDII</sequence>
<organism evidence="6 7">
    <name type="scientific">Flavipsychrobacter stenotrophus</name>
    <dbReference type="NCBI Taxonomy" id="2077091"/>
    <lineage>
        <taxon>Bacteria</taxon>
        <taxon>Pseudomonadati</taxon>
        <taxon>Bacteroidota</taxon>
        <taxon>Chitinophagia</taxon>
        <taxon>Chitinophagales</taxon>
        <taxon>Chitinophagaceae</taxon>
        <taxon>Flavipsychrobacter</taxon>
    </lineage>
</organism>
<dbReference type="AlphaFoldDB" id="A0A2S7SVV8"/>
<proteinExistence type="inferred from homology"/>
<keyword evidence="3" id="KW-0547">Nucleotide-binding</keyword>
<keyword evidence="7" id="KW-1185">Reference proteome</keyword>
<dbReference type="GO" id="GO:0005524">
    <property type="term" value="F:ATP binding"/>
    <property type="evidence" value="ECO:0007669"/>
    <property type="project" value="UniProtKB-KW"/>
</dbReference>
<dbReference type="Pfam" id="PF00005">
    <property type="entry name" value="ABC_tran"/>
    <property type="match status" value="1"/>
</dbReference>
<protein>
    <recommendedName>
        <fullName evidence="5">ABC transporter domain-containing protein</fullName>
    </recommendedName>
</protein>
<dbReference type="PROSITE" id="PS50893">
    <property type="entry name" value="ABC_TRANSPORTER_2"/>
    <property type="match status" value="1"/>
</dbReference>
<evidence type="ECO:0000313" key="7">
    <source>
        <dbReference type="Proteomes" id="UP000239872"/>
    </source>
</evidence>
<comment type="similarity">
    <text evidence="1">Belongs to the ABC transporter superfamily.</text>
</comment>
<dbReference type="InterPro" id="IPR003439">
    <property type="entry name" value="ABC_transporter-like_ATP-bd"/>
</dbReference>
<comment type="caution">
    <text evidence="6">The sequence shown here is derived from an EMBL/GenBank/DDBJ whole genome shotgun (WGS) entry which is preliminary data.</text>
</comment>
<dbReference type="GO" id="GO:0016020">
    <property type="term" value="C:membrane"/>
    <property type="evidence" value="ECO:0007669"/>
    <property type="project" value="InterPro"/>
</dbReference>
<evidence type="ECO:0000259" key="5">
    <source>
        <dbReference type="PROSITE" id="PS50893"/>
    </source>
</evidence>
<dbReference type="Gene3D" id="3.40.50.300">
    <property type="entry name" value="P-loop containing nucleotide triphosphate hydrolases"/>
    <property type="match status" value="1"/>
</dbReference>